<dbReference type="Pfam" id="PF01619">
    <property type="entry name" value="Pro_dh"/>
    <property type="match status" value="1"/>
</dbReference>
<proteinExistence type="predicted"/>
<keyword evidence="1" id="KW-0560">Oxidoreductase</keyword>
<dbReference type="RefSeq" id="WP_188662205.1">
    <property type="nucleotide sequence ID" value="NZ_BMHV01000005.1"/>
</dbReference>
<keyword evidence="4" id="KW-1185">Reference proteome</keyword>
<reference evidence="3" key="1">
    <citation type="journal article" date="2014" name="Int. J. Syst. Evol. Microbiol.">
        <title>Complete genome sequence of Corynebacterium casei LMG S-19264T (=DSM 44701T), isolated from a smear-ripened cheese.</title>
        <authorList>
            <consortium name="US DOE Joint Genome Institute (JGI-PGF)"/>
            <person name="Walter F."/>
            <person name="Albersmeier A."/>
            <person name="Kalinowski J."/>
            <person name="Ruckert C."/>
        </authorList>
    </citation>
    <scope>NUCLEOTIDE SEQUENCE</scope>
    <source>
        <strain evidence="3">CGMCC 1.15254</strain>
    </source>
</reference>
<dbReference type="AlphaFoldDB" id="A0A917BTC8"/>
<dbReference type="InterPro" id="IPR002872">
    <property type="entry name" value="Proline_DH_dom"/>
</dbReference>
<name>A0A917BTC8_9PROT</name>
<evidence type="ECO:0000259" key="2">
    <source>
        <dbReference type="Pfam" id="PF01619"/>
    </source>
</evidence>
<protein>
    <recommendedName>
        <fullName evidence="2">Proline dehydrogenase domain-containing protein</fullName>
    </recommendedName>
</protein>
<evidence type="ECO:0000313" key="4">
    <source>
        <dbReference type="Proteomes" id="UP000632498"/>
    </source>
</evidence>
<dbReference type="GO" id="GO:0004657">
    <property type="term" value="F:proline dehydrogenase activity"/>
    <property type="evidence" value="ECO:0007669"/>
    <property type="project" value="UniProtKB-ARBA"/>
</dbReference>
<dbReference type="Gene3D" id="3.20.20.220">
    <property type="match status" value="1"/>
</dbReference>
<dbReference type="InterPro" id="IPR029041">
    <property type="entry name" value="FAD-linked_oxidoreductase-like"/>
</dbReference>
<comment type="caution">
    <text evidence="3">The sequence shown here is derived from an EMBL/GenBank/DDBJ whole genome shotgun (WGS) entry which is preliminary data.</text>
</comment>
<sequence>MSLKKKIAGSSIVRFLAQNTPLMHGIAKKLVPATTGVEAVEVAAKLRDMGYHVCLHHLGKASKDIEVIQENVSTVIETLEILDEERLEVCFSLMPSEMGYLKSGKSGEVHCRQVAQVFGKRIAVRDVEDRQGYGDGHGVGERNMLILHAAERIQMQRLLALYGGISRSDVPVCVTIPAGLMRSINDVKAIISQGGNIRLSMHPFKVHDANSLEYEDLILDNYMKLARILLSEDAMIQQVTPVFALEDNQVAEQIMMIANLEGWSADSFEFEIPYGVNNTLKRKLRDDGYKVRVLVPYGKEWWPYFRKRSES</sequence>
<dbReference type="SUPFAM" id="SSF51730">
    <property type="entry name" value="FAD-linked oxidoreductase"/>
    <property type="match status" value="1"/>
</dbReference>
<gene>
    <name evidence="3" type="ORF">GCM10011332_09420</name>
</gene>
<feature type="domain" description="Proline dehydrogenase" evidence="2">
    <location>
        <begin position="221"/>
        <end position="299"/>
    </location>
</feature>
<evidence type="ECO:0000256" key="1">
    <source>
        <dbReference type="ARBA" id="ARBA00023002"/>
    </source>
</evidence>
<dbReference type="GO" id="GO:0006562">
    <property type="term" value="P:L-proline catabolic process"/>
    <property type="evidence" value="ECO:0007669"/>
    <property type="project" value="UniProtKB-ARBA"/>
</dbReference>
<dbReference type="EMBL" id="BMHV01000005">
    <property type="protein sequence ID" value="GGF58031.1"/>
    <property type="molecule type" value="Genomic_DNA"/>
</dbReference>
<organism evidence="3 4">
    <name type="scientific">Terasakiella brassicae</name>
    <dbReference type="NCBI Taxonomy" id="1634917"/>
    <lineage>
        <taxon>Bacteria</taxon>
        <taxon>Pseudomonadati</taxon>
        <taxon>Pseudomonadota</taxon>
        <taxon>Alphaproteobacteria</taxon>
        <taxon>Rhodospirillales</taxon>
        <taxon>Terasakiellaceae</taxon>
        <taxon>Terasakiella</taxon>
    </lineage>
</organism>
<dbReference type="Proteomes" id="UP000632498">
    <property type="component" value="Unassembled WGS sequence"/>
</dbReference>
<reference evidence="3" key="2">
    <citation type="submission" date="2020-09" db="EMBL/GenBank/DDBJ databases">
        <authorList>
            <person name="Sun Q."/>
            <person name="Zhou Y."/>
        </authorList>
    </citation>
    <scope>NUCLEOTIDE SEQUENCE</scope>
    <source>
        <strain evidence="3">CGMCC 1.15254</strain>
    </source>
</reference>
<evidence type="ECO:0000313" key="3">
    <source>
        <dbReference type="EMBL" id="GGF58031.1"/>
    </source>
</evidence>
<accession>A0A917BTC8</accession>